<comment type="caution">
    <text evidence="7">The sequence shown here is derived from an EMBL/GenBank/DDBJ whole genome shotgun (WGS) entry which is preliminary data.</text>
</comment>
<dbReference type="GO" id="GO:0016138">
    <property type="term" value="P:glycoside biosynthetic process"/>
    <property type="evidence" value="ECO:0007669"/>
    <property type="project" value="UniProtKB-ARBA"/>
</dbReference>
<dbReference type="InterPro" id="IPR002213">
    <property type="entry name" value="UDP_glucos_trans"/>
</dbReference>
<dbReference type="GO" id="GO:0008194">
    <property type="term" value="F:UDP-glycosyltransferase activity"/>
    <property type="evidence" value="ECO:0007669"/>
    <property type="project" value="InterPro"/>
</dbReference>
<keyword evidence="3 4" id="KW-0808">Transferase</keyword>
<dbReference type="EC" id="2.4.1.-" evidence="5"/>
<evidence type="ECO:0000256" key="2">
    <source>
        <dbReference type="ARBA" id="ARBA00022676"/>
    </source>
</evidence>
<dbReference type="CDD" id="cd03784">
    <property type="entry name" value="GT1_Gtf-like"/>
    <property type="match status" value="1"/>
</dbReference>
<dbReference type="EMBL" id="CAMAPF010000984">
    <property type="protein sequence ID" value="CAH9134938.1"/>
    <property type="molecule type" value="Genomic_DNA"/>
</dbReference>
<dbReference type="Pfam" id="PF00201">
    <property type="entry name" value="UDPGT"/>
    <property type="match status" value="1"/>
</dbReference>
<evidence type="ECO:0000256" key="5">
    <source>
        <dbReference type="RuleBase" id="RU362057"/>
    </source>
</evidence>
<evidence type="ECO:0000256" key="4">
    <source>
        <dbReference type="RuleBase" id="RU003718"/>
    </source>
</evidence>
<dbReference type="Pfam" id="PF26168">
    <property type="entry name" value="Glyco_transf_N"/>
    <property type="match status" value="1"/>
</dbReference>
<dbReference type="SUPFAM" id="SSF53756">
    <property type="entry name" value="UDP-Glycosyltransferase/glycogen phosphorylase"/>
    <property type="match status" value="1"/>
</dbReference>
<evidence type="ECO:0000256" key="3">
    <source>
        <dbReference type="ARBA" id="ARBA00022679"/>
    </source>
</evidence>
<dbReference type="Proteomes" id="UP001152523">
    <property type="component" value="Unassembled WGS sequence"/>
</dbReference>
<accession>A0AAV0FH29</accession>
<evidence type="ECO:0000313" key="7">
    <source>
        <dbReference type="EMBL" id="CAH9134938.1"/>
    </source>
</evidence>
<comment type="similarity">
    <text evidence="1 4">Belongs to the UDP-glycosyltransferase family.</text>
</comment>
<keyword evidence="8" id="KW-1185">Reference proteome</keyword>
<dbReference type="AlphaFoldDB" id="A0AAV0FH29"/>
<evidence type="ECO:0000259" key="6">
    <source>
        <dbReference type="Pfam" id="PF26168"/>
    </source>
</evidence>
<dbReference type="InterPro" id="IPR035595">
    <property type="entry name" value="UDP_glycos_trans_CS"/>
</dbReference>
<dbReference type="PANTHER" id="PTHR48044">
    <property type="entry name" value="GLYCOSYLTRANSFERASE"/>
    <property type="match status" value="1"/>
</dbReference>
<organism evidence="7 8">
    <name type="scientific">Cuscuta epithymum</name>
    <dbReference type="NCBI Taxonomy" id="186058"/>
    <lineage>
        <taxon>Eukaryota</taxon>
        <taxon>Viridiplantae</taxon>
        <taxon>Streptophyta</taxon>
        <taxon>Embryophyta</taxon>
        <taxon>Tracheophyta</taxon>
        <taxon>Spermatophyta</taxon>
        <taxon>Magnoliopsida</taxon>
        <taxon>eudicotyledons</taxon>
        <taxon>Gunneridae</taxon>
        <taxon>Pentapetalae</taxon>
        <taxon>asterids</taxon>
        <taxon>lamiids</taxon>
        <taxon>Solanales</taxon>
        <taxon>Convolvulaceae</taxon>
        <taxon>Cuscuteae</taxon>
        <taxon>Cuscuta</taxon>
        <taxon>Cuscuta subgen. Cuscuta</taxon>
    </lineage>
</organism>
<evidence type="ECO:0000313" key="8">
    <source>
        <dbReference type="Proteomes" id="UP001152523"/>
    </source>
</evidence>
<dbReference type="Gene3D" id="3.40.50.2000">
    <property type="entry name" value="Glycogen Phosphorylase B"/>
    <property type="match status" value="2"/>
</dbReference>
<protein>
    <recommendedName>
        <fullName evidence="5">Glycosyltransferase</fullName>
        <ecNumber evidence="5">2.4.1.-</ecNumber>
    </recommendedName>
</protein>
<dbReference type="PROSITE" id="PS00375">
    <property type="entry name" value="UDPGT"/>
    <property type="match status" value="1"/>
</dbReference>
<dbReference type="FunFam" id="3.40.50.2000:FF:000060">
    <property type="entry name" value="Glycosyltransferase"/>
    <property type="match status" value="1"/>
</dbReference>
<feature type="domain" description="Glycosyltransferase N-terminal" evidence="6">
    <location>
        <begin position="13"/>
        <end position="254"/>
    </location>
</feature>
<gene>
    <name evidence="7" type="ORF">CEPIT_LOCUS34132</name>
</gene>
<sequence length="474" mass="52943">MESCKDEVATAGEVAVVVVPLPAQGHLNQLLQISCLLSSSSSSALQVHYLGFSIHTQQARVRANGLDPEKISKIHFHELPTPELDCPPPDPAAALKFPTHLQPLWEASHLLLRRPAADVLREIASKSRRVVIIHDSIMASVVQDAASIPNAETYSFNCISVFSLLSLVYYRTGRPFPAVAAVEEAGLRELMPDLEDCTSYDIQRLGSAQREFLKFRSGEIHNTSRVIEGPFPDVYEREGFSQNLKQWFIGPILPPLNAYNKKQNVWLDWLDEQPPDSVLYVSFGTMTSVSDQQVTELAKGLEQSKVRFLWVLRDADKGNIFSGKPRSIELPEGFEERVIKWGAVVREWAPQPEILAHPSTGGFMSHCGWNSCIESITHGVPMAAWPMHSDQPSNGFLVTRILKTGLMVREWGEHRELVKASNIENVVRRLMDSQEGVEVRMRAQALGKEVRKSVQPGGVSHIQLHSFIAHITRT</sequence>
<proteinExistence type="inferred from homology"/>
<reference evidence="7" key="1">
    <citation type="submission" date="2022-07" db="EMBL/GenBank/DDBJ databases">
        <authorList>
            <person name="Macas J."/>
            <person name="Novak P."/>
            <person name="Neumann P."/>
        </authorList>
    </citation>
    <scope>NUCLEOTIDE SEQUENCE</scope>
</reference>
<keyword evidence="2 4" id="KW-0328">Glycosyltransferase</keyword>
<dbReference type="InterPro" id="IPR058980">
    <property type="entry name" value="Glyco_transf_N"/>
</dbReference>
<dbReference type="PANTHER" id="PTHR48044:SF48">
    <property type="entry name" value="GLYCOSYLTRANSFERASE"/>
    <property type="match status" value="1"/>
</dbReference>
<name>A0AAV0FH29_9ASTE</name>
<evidence type="ECO:0000256" key="1">
    <source>
        <dbReference type="ARBA" id="ARBA00009995"/>
    </source>
</evidence>